<dbReference type="InterPro" id="IPR002078">
    <property type="entry name" value="Sigma_54_int"/>
</dbReference>
<evidence type="ECO:0000313" key="8">
    <source>
        <dbReference type="EMBL" id="ACB32383.1"/>
    </source>
</evidence>
<dbReference type="Pfam" id="PF25601">
    <property type="entry name" value="AAA_lid_14"/>
    <property type="match status" value="1"/>
</dbReference>
<dbReference type="Pfam" id="PF00158">
    <property type="entry name" value="Sigma54_activat"/>
    <property type="match status" value="1"/>
</dbReference>
<protein>
    <submittedName>
        <fullName evidence="8">Two component, sigma54 specific, transcriptional regulator, Fis family</fullName>
    </submittedName>
</protein>
<proteinExistence type="predicted"/>
<dbReference type="InterPro" id="IPR025944">
    <property type="entry name" value="Sigma_54_int_dom_CS"/>
</dbReference>
<dbReference type="STRING" id="395495.Lcho_0108"/>
<dbReference type="InterPro" id="IPR011006">
    <property type="entry name" value="CheY-like_superfamily"/>
</dbReference>
<keyword evidence="9" id="KW-1185">Reference proteome</keyword>
<evidence type="ECO:0000313" key="9">
    <source>
        <dbReference type="Proteomes" id="UP000001693"/>
    </source>
</evidence>
<dbReference type="InterPro" id="IPR009057">
    <property type="entry name" value="Homeodomain-like_sf"/>
</dbReference>
<dbReference type="InterPro" id="IPR058031">
    <property type="entry name" value="AAA_lid_NorR"/>
</dbReference>
<dbReference type="CDD" id="cd00009">
    <property type="entry name" value="AAA"/>
    <property type="match status" value="1"/>
</dbReference>
<evidence type="ECO:0000259" key="6">
    <source>
        <dbReference type="PROSITE" id="PS50045"/>
    </source>
</evidence>
<dbReference type="Gene3D" id="3.40.50.2300">
    <property type="match status" value="1"/>
</dbReference>
<name>B1Y636_LEPCP</name>
<accession>B1Y636</accession>
<dbReference type="HOGENOM" id="CLU_000445_0_6_4"/>
<dbReference type="Proteomes" id="UP000001693">
    <property type="component" value="Chromosome"/>
</dbReference>
<keyword evidence="5" id="KW-0597">Phosphoprotein</keyword>
<dbReference type="CDD" id="cd00156">
    <property type="entry name" value="REC"/>
    <property type="match status" value="1"/>
</dbReference>
<evidence type="ECO:0000259" key="7">
    <source>
        <dbReference type="PROSITE" id="PS50110"/>
    </source>
</evidence>
<evidence type="ECO:0000256" key="2">
    <source>
        <dbReference type="ARBA" id="ARBA00022840"/>
    </source>
</evidence>
<dbReference type="SUPFAM" id="SSF46689">
    <property type="entry name" value="Homeodomain-like"/>
    <property type="match status" value="1"/>
</dbReference>
<dbReference type="RefSeq" id="WP_012345145.1">
    <property type="nucleotide sequence ID" value="NC_010524.1"/>
</dbReference>
<evidence type="ECO:0000256" key="5">
    <source>
        <dbReference type="PROSITE-ProRule" id="PRU00169"/>
    </source>
</evidence>
<dbReference type="InterPro" id="IPR003593">
    <property type="entry name" value="AAA+_ATPase"/>
</dbReference>
<dbReference type="InterPro" id="IPR002197">
    <property type="entry name" value="HTH_Fis"/>
</dbReference>
<dbReference type="FunFam" id="3.40.50.300:FF:000006">
    <property type="entry name" value="DNA-binding transcriptional regulator NtrC"/>
    <property type="match status" value="1"/>
</dbReference>
<dbReference type="PROSITE" id="PS00675">
    <property type="entry name" value="SIGMA54_INTERACT_1"/>
    <property type="match status" value="1"/>
</dbReference>
<feature type="domain" description="Sigma-54 factor interaction" evidence="6">
    <location>
        <begin position="143"/>
        <end position="380"/>
    </location>
</feature>
<dbReference type="PANTHER" id="PTHR32071">
    <property type="entry name" value="TRANSCRIPTIONAL REGULATORY PROTEIN"/>
    <property type="match status" value="1"/>
</dbReference>
<keyword evidence="4" id="KW-0804">Transcription</keyword>
<dbReference type="PROSITE" id="PS50110">
    <property type="entry name" value="RESPONSE_REGULATORY"/>
    <property type="match status" value="1"/>
</dbReference>
<dbReference type="EMBL" id="CP001013">
    <property type="protein sequence ID" value="ACB32383.1"/>
    <property type="molecule type" value="Genomic_DNA"/>
</dbReference>
<keyword evidence="1" id="KW-0547">Nucleotide-binding</keyword>
<dbReference type="GO" id="GO:0000160">
    <property type="term" value="P:phosphorelay signal transduction system"/>
    <property type="evidence" value="ECO:0007669"/>
    <property type="project" value="InterPro"/>
</dbReference>
<feature type="domain" description="Response regulatory" evidence="7">
    <location>
        <begin position="4"/>
        <end position="118"/>
    </location>
</feature>
<dbReference type="Gene3D" id="1.10.10.60">
    <property type="entry name" value="Homeodomain-like"/>
    <property type="match status" value="1"/>
</dbReference>
<dbReference type="SMART" id="SM00382">
    <property type="entry name" value="AAA"/>
    <property type="match status" value="1"/>
</dbReference>
<organism evidence="8 9">
    <name type="scientific">Leptothrix cholodnii (strain ATCC 51168 / LMG 8142 / SP-6)</name>
    <name type="common">Leptothrix discophora (strain SP-6)</name>
    <dbReference type="NCBI Taxonomy" id="395495"/>
    <lineage>
        <taxon>Bacteria</taxon>
        <taxon>Pseudomonadati</taxon>
        <taxon>Pseudomonadota</taxon>
        <taxon>Betaproteobacteria</taxon>
        <taxon>Burkholderiales</taxon>
        <taxon>Sphaerotilaceae</taxon>
        <taxon>Leptothrix</taxon>
    </lineage>
</organism>
<dbReference type="eggNOG" id="COG2204">
    <property type="taxonomic scope" value="Bacteria"/>
</dbReference>
<dbReference type="PROSITE" id="PS50045">
    <property type="entry name" value="SIGMA54_INTERACT_4"/>
    <property type="match status" value="1"/>
</dbReference>
<gene>
    <name evidence="8" type="ordered locus">Lcho_0108</name>
</gene>
<dbReference type="GO" id="GO:0043565">
    <property type="term" value="F:sequence-specific DNA binding"/>
    <property type="evidence" value="ECO:0007669"/>
    <property type="project" value="InterPro"/>
</dbReference>
<evidence type="ECO:0000256" key="4">
    <source>
        <dbReference type="ARBA" id="ARBA00023163"/>
    </source>
</evidence>
<dbReference type="SUPFAM" id="SSF52540">
    <property type="entry name" value="P-loop containing nucleoside triphosphate hydrolases"/>
    <property type="match status" value="1"/>
</dbReference>
<keyword evidence="2" id="KW-0067">ATP-binding</keyword>
<evidence type="ECO:0000256" key="3">
    <source>
        <dbReference type="ARBA" id="ARBA00023015"/>
    </source>
</evidence>
<dbReference type="Pfam" id="PF02954">
    <property type="entry name" value="HTH_8"/>
    <property type="match status" value="1"/>
</dbReference>
<dbReference type="InterPro" id="IPR027417">
    <property type="entry name" value="P-loop_NTPase"/>
</dbReference>
<dbReference type="Pfam" id="PF00072">
    <property type="entry name" value="Response_reg"/>
    <property type="match status" value="1"/>
</dbReference>
<dbReference type="KEGG" id="lch:Lcho_0108"/>
<dbReference type="AlphaFoldDB" id="B1Y636"/>
<dbReference type="OrthoDB" id="9761705at2"/>
<reference evidence="8 9" key="1">
    <citation type="submission" date="2008-03" db="EMBL/GenBank/DDBJ databases">
        <title>Complete sequence of Leptothrix cholodnii SP-6.</title>
        <authorList>
            <consortium name="US DOE Joint Genome Institute"/>
            <person name="Copeland A."/>
            <person name="Lucas S."/>
            <person name="Lapidus A."/>
            <person name="Glavina del Rio T."/>
            <person name="Dalin E."/>
            <person name="Tice H."/>
            <person name="Bruce D."/>
            <person name="Goodwin L."/>
            <person name="Pitluck S."/>
            <person name="Chertkov O."/>
            <person name="Brettin T."/>
            <person name="Detter J.C."/>
            <person name="Han C."/>
            <person name="Kuske C.R."/>
            <person name="Schmutz J."/>
            <person name="Larimer F."/>
            <person name="Land M."/>
            <person name="Hauser L."/>
            <person name="Kyrpides N."/>
            <person name="Lykidis A."/>
            <person name="Emerson D."/>
            <person name="Richardson P."/>
        </authorList>
    </citation>
    <scope>NUCLEOTIDE SEQUENCE [LARGE SCALE GENOMIC DNA]</scope>
    <source>
        <strain evidence="9">ATCC 51168 / LMG 8142 / SP-6</strain>
    </source>
</reference>
<dbReference type="GO" id="GO:0006355">
    <property type="term" value="P:regulation of DNA-templated transcription"/>
    <property type="evidence" value="ECO:0007669"/>
    <property type="project" value="InterPro"/>
</dbReference>
<feature type="modified residue" description="4-aspartylphosphate" evidence="5">
    <location>
        <position position="53"/>
    </location>
</feature>
<dbReference type="Gene3D" id="3.40.50.300">
    <property type="entry name" value="P-loop containing nucleotide triphosphate hydrolases"/>
    <property type="match status" value="1"/>
</dbReference>
<dbReference type="PRINTS" id="PR01590">
    <property type="entry name" value="HTHFIS"/>
</dbReference>
<dbReference type="SUPFAM" id="SSF52172">
    <property type="entry name" value="CheY-like"/>
    <property type="match status" value="1"/>
</dbReference>
<dbReference type="SMART" id="SM00448">
    <property type="entry name" value="REC"/>
    <property type="match status" value="1"/>
</dbReference>
<dbReference type="InterPro" id="IPR001789">
    <property type="entry name" value="Sig_transdc_resp-reg_receiver"/>
</dbReference>
<dbReference type="InterPro" id="IPR025662">
    <property type="entry name" value="Sigma_54_int_dom_ATP-bd_1"/>
</dbReference>
<dbReference type="GO" id="GO:0005524">
    <property type="term" value="F:ATP binding"/>
    <property type="evidence" value="ECO:0007669"/>
    <property type="project" value="UniProtKB-KW"/>
</dbReference>
<keyword evidence="3" id="KW-0805">Transcription regulation</keyword>
<dbReference type="Gene3D" id="1.10.8.60">
    <property type="match status" value="1"/>
</dbReference>
<evidence type="ECO:0000256" key="1">
    <source>
        <dbReference type="ARBA" id="ARBA00022741"/>
    </source>
</evidence>
<dbReference type="PROSITE" id="PS00688">
    <property type="entry name" value="SIGMA54_INTERACT_3"/>
    <property type="match status" value="1"/>
</dbReference>
<sequence length="465" mass="51976">MARAILIIEDEATLARNLAIYLERLGDEVRVAGRAEEGLALLEKFRPDIVILDHNLPGMTGLEALSRIRAIDADAQVVMVTGYGSTELAVEAMKAGAADFLTKPLVLGELKLLLERLTEQGKLANTVDYYAQRDAQDSGLDKIVGDSEPIRNLRQMLVSLLESESRLADRDPPAVLIVGETGTGKELVARALHYGGPRRTEPFVEINCGALPSQLIEAELFGYEKGAFTDARQRKAGLVETAEHGTVFLDEIGETELGTQVKLLKLLEEKRMRRLGGLREQQVHARIISATNRPLDQMVRDGRFRADLFFRLRIVEIRVPPLRERGHDIVMLAEHYLNLHGQRYRKAGLVLGEEARQALLQYSWPGNVRELRNVMEQAVLVVEGSEVGVRHLRLTGPVGHGSELPIDDSDLHLERMERRLILRALERTRQNVSAAARLLGVSRDTLRYRLERLELRPGESGDAQT</sequence>